<evidence type="ECO:0000256" key="7">
    <source>
        <dbReference type="ARBA" id="ARBA00023315"/>
    </source>
</evidence>
<dbReference type="Pfam" id="PF01553">
    <property type="entry name" value="Acyltransferase"/>
    <property type="match status" value="1"/>
</dbReference>
<comment type="pathway">
    <text evidence="3">Lipid metabolism.</text>
</comment>
<dbReference type="SUPFAM" id="SSF69593">
    <property type="entry name" value="Glycerol-3-phosphate (1)-acyltransferase"/>
    <property type="match status" value="1"/>
</dbReference>
<gene>
    <name evidence="11" type="primary">LOC107031924</name>
</gene>
<comment type="similarity">
    <text evidence="4">Belongs to the 1-acyl-sn-glycerol-3-phosphate acyltransferase family.</text>
</comment>
<keyword evidence="10" id="KW-1185">Reference proteome</keyword>
<dbReference type="InterPro" id="IPR002123">
    <property type="entry name" value="Plipid/glycerol_acylTrfase"/>
</dbReference>
<accession>A0ABM1HQL1</accession>
<dbReference type="Proteomes" id="UP000694930">
    <property type="component" value="Chromosome 10"/>
</dbReference>
<dbReference type="SMART" id="SM00563">
    <property type="entry name" value="PlsC"/>
    <property type="match status" value="1"/>
</dbReference>
<dbReference type="PANTHER" id="PTHR10983">
    <property type="entry name" value="1-ACYLGLYCEROL-3-PHOSPHATE ACYLTRANSFERASE-RELATED"/>
    <property type="match status" value="1"/>
</dbReference>
<dbReference type="RefSeq" id="XP_015088921.1">
    <property type="nucleotide sequence ID" value="XM_015233435.2"/>
</dbReference>
<dbReference type="PANTHER" id="PTHR10983:SF60">
    <property type="entry name" value="1-ACYLGLYCEROL-3-PHOSPHATE O-ACYLTRANSFERASE"/>
    <property type="match status" value="1"/>
</dbReference>
<feature type="transmembrane region" description="Helical" evidence="8">
    <location>
        <begin position="306"/>
        <end position="324"/>
    </location>
</feature>
<keyword evidence="8" id="KW-0812">Transmembrane</keyword>
<keyword evidence="8" id="KW-0472">Membrane</keyword>
<keyword evidence="6" id="KW-0808">Transferase</keyword>
<evidence type="ECO:0000259" key="9">
    <source>
        <dbReference type="SMART" id="SM00563"/>
    </source>
</evidence>
<reference evidence="10" key="1">
    <citation type="journal article" date="2014" name="Nat. Genet.">
        <title>The genome of the stress-tolerant wild tomato species Solanum pennellii.</title>
        <authorList>
            <person name="Bolger A."/>
            <person name="Scossa F."/>
            <person name="Bolger M.E."/>
            <person name="Lanz C."/>
            <person name="Maumus F."/>
            <person name="Tohge T."/>
            <person name="Quesneville H."/>
            <person name="Alseekh S."/>
            <person name="Sorensen I."/>
            <person name="Lichtenstein G."/>
            <person name="Fich E.A."/>
            <person name="Conte M."/>
            <person name="Keller H."/>
            <person name="Schneeberger K."/>
            <person name="Schwacke R."/>
            <person name="Ofner I."/>
            <person name="Vrebalov J."/>
            <person name="Xu Y."/>
            <person name="Osorio S."/>
            <person name="Aflitos S.A."/>
            <person name="Schijlen E."/>
            <person name="Jimenez-Gomez J.M."/>
            <person name="Ryngajllo M."/>
            <person name="Kimura S."/>
            <person name="Kumar R."/>
            <person name="Koenig D."/>
            <person name="Headland L.R."/>
            <person name="Maloof J.N."/>
            <person name="Sinha N."/>
            <person name="van Ham R.C."/>
            <person name="Lankhorst R.K."/>
            <person name="Mao L."/>
            <person name="Vogel A."/>
            <person name="Arsova B."/>
            <person name="Panstruga R."/>
            <person name="Fei Z."/>
            <person name="Rose J.K."/>
            <person name="Zamir D."/>
            <person name="Carrari F."/>
            <person name="Giovannoni J.J."/>
            <person name="Weigel D."/>
            <person name="Usadel B."/>
            <person name="Fernie A.R."/>
        </authorList>
    </citation>
    <scope>NUCLEOTIDE SEQUENCE [LARGE SCALE GENOMIC DNA]</scope>
    <source>
        <strain evidence="10">cv. LA0716</strain>
    </source>
</reference>
<reference evidence="11" key="2">
    <citation type="submission" date="2025-08" db="UniProtKB">
        <authorList>
            <consortium name="RefSeq"/>
        </authorList>
    </citation>
    <scope>IDENTIFICATION</scope>
</reference>
<sequence>MAIAAAAVIVPMGIIFFISGLFINLIQAACFVLIRPFSKNIYRRINRIFAELLWLELVWLVDWRAGVEIKLYMDPETFRLMGKEHALLIANHRSDIDWLVGWVLAQRSSCLGSALAVMKKSSKFLPVLGWSMWFSEYLFLERSWAKDENTIKSGLQRLRDYPQPFWLALFVEGTRFTQAKLLAAQEYATSAGLPVPKNVLIPRTKGFVAAVSHMRSFVPAIYDVTFAMPKSSPAPTMLRIFKGQSSVVHVHIKRHEMKDLPENDEATAQWCRDIFLAKDKLLDKHIAEDTFGEQQLQNVGRPVKSFLVIASWACIVLFGAIKFIHSTALLSSWKGVAISAALLAVVTLLMQILIRFSQSERSTQAKPSTVNQHSTNGQQKQH</sequence>
<feature type="transmembrane region" description="Helical" evidence="8">
    <location>
        <begin position="336"/>
        <end position="356"/>
    </location>
</feature>
<evidence type="ECO:0000256" key="8">
    <source>
        <dbReference type="SAM" id="Phobius"/>
    </source>
</evidence>
<evidence type="ECO:0000256" key="3">
    <source>
        <dbReference type="ARBA" id="ARBA00005189"/>
    </source>
</evidence>
<evidence type="ECO:0000256" key="6">
    <source>
        <dbReference type="ARBA" id="ARBA00022679"/>
    </source>
</evidence>
<feature type="domain" description="Phospholipid/glycerol acyltransferase" evidence="9">
    <location>
        <begin position="86"/>
        <end position="208"/>
    </location>
</feature>
<protein>
    <recommendedName>
        <fullName evidence="5">1-acylglycerol-3-phosphate O-acyltransferase</fullName>
        <ecNumber evidence="5">2.3.1.51</ecNumber>
    </recommendedName>
</protein>
<keyword evidence="8" id="KW-1133">Transmembrane helix</keyword>
<organism evidence="10 11">
    <name type="scientific">Solanum pennellii</name>
    <name type="common">Tomato</name>
    <name type="synonym">Lycopersicon pennellii</name>
    <dbReference type="NCBI Taxonomy" id="28526"/>
    <lineage>
        <taxon>Eukaryota</taxon>
        <taxon>Viridiplantae</taxon>
        <taxon>Streptophyta</taxon>
        <taxon>Embryophyta</taxon>
        <taxon>Tracheophyta</taxon>
        <taxon>Spermatophyta</taxon>
        <taxon>Magnoliopsida</taxon>
        <taxon>eudicotyledons</taxon>
        <taxon>Gunneridae</taxon>
        <taxon>Pentapetalae</taxon>
        <taxon>asterids</taxon>
        <taxon>lamiids</taxon>
        <taxon>Solanales</taxon>
        <taxon>Solanaceae</taxon>
        <taxon>Solanoideae</taxon>
        <taxon>Solaneae</taxon>
        <taxon>Solanum</taxon>
        <taxon>Solanum subgen. Lycopersicon</taxon>
    </lineage>
</organism>
<proteinExistence type="inferred from homology"/>
<dbReference type="CDD" id="cd07990">
    <property type="entry name" value="LPLAT_LCLAT1-like"/>
    <property type="match status" value="1"/>
</dbReference>
<evidence type="ECO:0000256" key="2">
    <source>
        <dbReference type="ARBA" id="ARBA00004728"/>
    </source>
</evidence>
<feature type="transmembrane region" description="Helical" evidence="8">
    <location>
        <begin position="6"/>
        <end position="34"/>
    </location>
</feature>
<name>A0ABM1HQL1_SOLPN</name>
<dbReference type="InterPro" id="IPR032098">
    <property type="entry name" value="Acyltransf_C"/>
</dbReference>
<evidence type="ECO:0000256" key="1">
    <source>
        <dbReference type="ARBA" id="ARBA00001141"/>
    </source>
</evidence>
<evidence type="ECO:0000313" key="11">
    <source>
        <dbReference type="RefSeq" id="XP_015088921.1"/>
    </source>
</evidence>
<comment type="catalytic activity">
    <reaction evidence="1">
        <text>a 1-acyl-sn-glycero-3-phosphate + an acyl-CoA = a 1,2-diacyl-sn-glycero-3-phosphate + CoA</text>
        <dbReference type="Rhea" id="RHEA:19709"/>
        <dbReference type="ChEBI" id="CHEBI:57287"/>
        <dbReference type="ChEBI" id="CHEBI:57970"/>
        <dbReference type="ChEBI" id="CHEBI:58342"/>
        <dbReference type="ChEBI" id="CHEBI:58608"/>
        <dbReference type="EC" id="2.3.1.51"/>
    </reaction>
</comment>
<keyword evidence="7" id="KW-0012">Acyltransferase</keyword>
<dbReference type="Pfam" id="PF16076">
    <property type="entry name" value="Acyltransf_C"/>
    <property type="match status" value="1"/>
</dbReference>
<dbReference type="GeneID" id="107031924"/>
<dbReference type="EC" id="2.3.1.51" evidence="5"/>
<evidence type="ECO:0000256" key="5">
    <source>
        <dbReference type="ARBA" id="ARBA00013211"/>
    </source>
</evidence>
<evidence type="ECO:0000313" key="10">
    <source>
        <dbReference type="Proteomes" id="UP000694930"/>
    </source>
</evidence>
<evidence type="ECO:0000256" key="4">
    <source>
        <dbReference type="ARBA" id="ARBA00008655"/>
    </source>
</evidence>
<comment type="pathway">
    <text evidence="2">Phospholipid metabolism; CDP-diacylglycerol biosynthesis; CDP-diacylglycerol from sn-glycerol 3-phosphate: step 2/3.</text>
</comment>